<comment type="pathway">
    <text evidence="1 10">Pyrimidine metabolism; CTP biosynthesis via de novo pathway; UDP from UMP (UMPK route): step 1/1.</text>
</comment>
<evidence type="ECO:0000256" key="4">
    <source>
        <dbReference type="ARBA" id="ARBA00022679"/>
    </source>
</evidence>
<dbReference type="InterPro" id="IPR015963">
    <property type="entry name" value="Uridylate_kinase_bac"/>
</dbReference>
<keyword evidence="3" id="KW-0021">Allosteric enzyme</keyword>
<dbReference type="GO" id="GO:0006225">
    <property type="term" value="P:UDP biosynthetic process"/>
    <property type="evidence" value="ECO:0007669"/>
    <property type="project" value="TreeGrafter"/>
</dbReference>
<dbReference type="GO" id="GO:0005737">
    <property type="term" value="C:cytoplasm"/>
    <property type="evidence" value="ECO:0007669"/>
    <property type="project" value="UniProtKB-SubCell"/>
</dbReference>
<evidence type="ECO:0000256" key="5">
    <source>
        <dbReference type="ARBA" id="ARBA00022741"/>
    </source>
</evidence>
<dbReference type="GO" id="GO:0044210">
    <property type="term" value="P:'de novo' CTP biosynthetic process"/>
    <property type="evidence" value="ECO:0007669"/>
    <property type="project" value="UniProtKB-UniRule"/>
</dbReference>
<dbReference type="PANTHER" id="PTHR42833:SF4">
    <property type="entry name" value="URIDYLATE KINASE PUMPKIN, CHLOROPLASTIC"/>
    <property type="match status" value="1"/>
</dbReference>
<evidence type="ECO:0000256" key="3">
    <source>
        <dbReference type="ARBA" id="ARBA00022533"/>
    </source>
</evidence>
<dbReference type="UniPathway" id="UPA00159">
    <property type="reaction ID" value="UER00275"/>
</dbReference>
<proteinExistence type="inferred from homology"/>
<dbReference type="GO" id="GO:0033862">
    <property type="term" value="F:UMP kinase activity"/>
    <property type="evidence" value="ECO:0007669"/>
    <property type="project" value="UniProtKB-EC"/>
</dbReference>
<evidence type="ECO:0000256" key="8">
    <source>
        <dbReference type="ARBA" id="ARBA00022975"/>
    </source>
</evidence>
<evidence type="ECO:0000256" key="9">
    <source>
        <dbReference type="ARBA" id="ARBA00047767"/>
    </source>
</evidence>
<feature type="binding site" evidence="10">
    <location>
        <position position="93"/>
    </location>
    <ligand>
        <name>ATP</name>
        <dbReference type="ChEBI" id="CHEBI:30616"/>
    </ligand>
</feature>
<accession>A0A3D9RU28</accession>
<dbReference type="InterPro" id="IPR036393">
    <property type="entry name" value="AceGlu_kinase-like_sf"/>
</dbReference>
<sequence>MFKWKWEWKQSFIFIETLKPLRFSVLFFIKGAEAKVSNKYKRVLIKLSGGAVAGGSEFGFDPERMEHIANEIMSVVEKGIEVCLVIGGGNIFRGNMASAWGIERAEADNIGTLATVVNSLMLRGVLKAKGIHEVRVMTAIPLTSVAEPYIRLRAIHHLEKGYIVIFAGGNGQPYVTTDYPSVQRALEVNCDALLVAKQGVDGVFSSDPKKDVYARKFSSLHYNDVLKHDLRIMDQSAFILARDYELPVHVFNFDEPGSMSAICAGEHRGTIISRDSVFAYEESDLEVQSKKAPS</sequence>
<keyword evidence="7 10" id="KW-0067">ATP-binding</keyword>
<comment type="function">
    <text evidence="10">Catalyzes the reversible phosphorylation of UMP to UDP.</text>
</comment>
<evidence type="ECO:0000256" key="1">
    <source>
        <dbReference type="ARBA" id="ARBA00004791"/>
    </source>
</evidence>
<keyword evidence="10" id="KW-0963">Cytoplasm</keyword>
<dbReference type="Gene3D" id="3.40.1160.10">
    <property type="entry name" value="Acetylglutamate kinase-like"/>
    <property type="match status" value="1"/>
</dbReference>
<dbReference type="Proteomes" id="UP000256304">
    <property type="component" value="Unassembled WGS sequence"/>
</dbReference>
<keyword evidence="4 10" id="KW-0808">Transferase</keyword>
<dbReference type="EMBL" id="QTTN01000019">
    <property type="protein sequence ID" value="REE81251.1"/>
    <property type="molecule type" value="Genomic_DNA"/>
</dbReference>
<comment type="subcellular location">
    <subcellularLocation>
        <location evidence="10">Cytoplasm</location>
    </subcellularLocation>
</comment>
<dbReference type="Pfam" id="PF00696">
    <property type="entry name" value="AA_kinase"/>
    <property type="match status" value="1"/>
</dbReference>
<dbReference type="AlphaFoldDB" id="A0A3D9RU28"/>
<comment type="similarity">
    <text evidence="2 10">Belongs to the UMP kinase family.</text>
</comment>
<dbReference type="EC" id="2.7.4.22" evidence="10"/>
<dbReference type="InterPro" id="IPR001048">
    <property type="entry name" value="Asp/Glu/Uridylate_kinase"/>
</dbReference>
<keyword evidence="8 10" id="KW-0665">Pyrimidine biosynthesis</keyword>
<dbReference type="FunFam" id="3.40.1160.10:FF:000001">
    <property type="entry name" value="Uridylate kinase"/>
    <property type="match status" value="1"/>
</dbReference>
<feature type="binding site" evidence="10">
    <location>
        <position position="198"/>
    </location>
    <ligand>
        <name>ATP</name>
        <dbReference type="ChEBI" id="CHEBI:30616"/>
    </ligand>
</feature>
<feature type="binding site" evidence="10">
    <location>
        <begin position="46"/>
        <end position="49"/>
    </location>
    <ligand>
        <name>ATP</name>
        <dbReference type="ChEBI" id="CHEBI:30616"/>
    </ligand>
</feature>
<reference evidence="12 13" key="1">
    <citation type="submission" date="2018-08" db="EMBL/GenBank/DDBJ databases">
        <title>Genomic Encyclopedia of Type Strains, Phase III (KMG-III): the genomes of soil and plant-associated and newly described type strains.</title>
        <authorList>
            <person name="Whitman W."/>
        </authorList>
    </citation>
    <scope>NUCLEOTIDE SEQUENCE [LARGE SCALE GENOMIC DNA]</scope>
    <source>
        <strain evidence="12 13">CGMCC 1.10966</strain>
    </source>
</reference>
<feature type="binding site" evidence="10">
    <location>
        <position position="204"/>
    </location>
    <ligand>
        <name>ATP</name>
        <dbReference type="ChEBI" id="CHEBI:30616"/>
    </ligand>
</feature>
<dbReference type="SUPFAM" id="SSF53633">
    <property type="entry name" value="Carbamate kinase-like"/>
    <property type="match status" value="1"/>
</dbReference>
<protein>
    <recommendedName>
        <fullName evidence="10">Uridylate kinase</fullName>
        <shortName evidence="10">UK</shortName>
        <ecNumber evidence="10">2.7.4.22</ecNumber>
    </recommendedName>
    <alternativeName>
        <fullName evidence="10">Uridine monophosphate kinase</fullName>
        <shortName evidence="10">UMP kinase</shortName>
        <shortName evidence="10">UMPK</shortName>
    </alternativeName>
</protein>
<evidence type="ECO:0000256" key="6">
    <source>
        <dbReference type="ARBA" id="ARBA00022777"/>
    </source>
</evidence>
<dbReference type="OrthoDB" id="9807458at2"/>
<feature type="binding site" evidence="10">
    <location>
        <position position="108"/>
    </location>
    <ligand>
        <name>UMP</name>
        <dbReference type="ChEBI" id="CHEBI:57865"/>
    </ligand>
</feature>
<feature type="binding site" evidence="10">
    <location>
        <position position="88"/>
    </location>
    <ligand>
        <name>UMP</name>
        <dbReference type="ChEBI" id="CHEBI:57865"/>
    </ligand>
</feature>
<evidence type="ECO:0000256" key="10">
    <source>
        <dbReference type="HAMAP-Rule" id="MF_01220"/>
    </source>
</evidence>
<gene>
    <name evidence="10" type="primary">pyrH</name>
    <name evidence="12" type="ORF">A8990_11986</name>
</gene>
<name>A0A3D9RU28_9BACL</name>
<evidence type="ECO:0000256" key="7">
    <source>
        <dbReference type="ARBA" id="ARBA00022840"/>
    </source>
</evidence>
<comment type="caution">
    <text evidence="12">The sequence shown here is derived from an EMBL/GenBank/DDBJ whole genome shotgun (WGS) entry which is preliminary data.</text>
</comment>
<keyword evidence="5 10" id="KW-0547">Nucleotide-binding</keyword>
<dbReference type="GO" id="GO:0005524">
    <property type="term" value="F:ATP binding"/>
    <property type="evidence" value="ECO:0007669"/>
    <property type="project" value="UniProtKB-KW"/>
</dbReference>
<comment type="subunit">
    <text evidence="10">Homohexamer.</text>
</comment>
<feature type="binding site" evidence="10">
    <location>
        <position position="207"/>
    </location>
    <ligand>
        <name>ATP</name>
        <dbReference type="ChEBI" id="CHEBI:30616"/>
    </ligand>
</feature>
<evidence type="ECO:0000259" key="11">
    <source>
        <dbReference type="Pfam" id="PF00696"/>
    </source>
</evidence>
<comment type="caution">
    <text evidence="10">Lacks conserved residue(s) required for the propagation of feature annotation.</text>
</comment>
<dbReference type="CDD" id="cd04254">
    <property type="entry name" value="AAK_UMPK-PyrH-Ec"/>
    <property type="match status" value="1"/>
</dbReference>
<dbReference type="HAMAP" id="MF_01220_B">
    <property type="entry name" value="PyrH_B"/>
    <property type="match status" value="1"/>
</dbReference>
<evidence type="ECO:0000256" key="2">
    <source>
        <dbReference type="ARBA" id="ARBA00007614"/>
    </source>
</evidence>
<keyword evidence="6 10" id="KW-0418">Kinase</keyword>
<evidence type="ECO:0000313" key="12">
    <source>
        <dbReference type="EMBL" id="REE81251.1"/>
    </source>
</evidence>
<evidence type="ECO:0000313" key="13">
    <source>
        <dbReference type="Proteomes" id="UP000256304"/>
    </source>
</evidence>
<organism evidence="12 13">
    <name type="scientific">Paenibacillus taihuensis</name>
    <dbReference type="NCBI Taxonomy" id="1156355"/>
    <lineage>
        <taxon>Bacteria</taxon>
        <taxon>Bacillati</taxon>
        <taxon>Bacillota</taxon>
        <taxon>Bacilli</taxon>
        <taxon>Bacillales</taxon>
        <taxon>Paenibacillaceae</taxon>
        <taxon>Paenibacillus</taxon>
    </lineage>
</organism>
<comment type="activity regulation">
    <text evidence="10">Inhibited by UTP.</text>
</comment>
<comment type="catalytic activity">
    <reaction evidence="9 10">
        <text>UMP + ATP = UDP + ADP</text>
        <dbReference type="Rhea" id="RHEA:24400"/>
        <dbReference type="ChEBI" id="CHEBI:30616"/>
        <dbReference type="ChEBI" id="CHEBI:57865"/>
        <dbReference type="ChEBI" id="CHEBI:58223"/>
        <dbReference type="ChEBI" id="CHEBI:456216"/>
        <dbReference type="EC" id="2.7.4.22"/>
    </reaction>
</comment>
<feature type="domain" description="Aspartate/glutamate/uridylate kinase" evidence="11">
    <location>
        <begin position="41"/>
        <end position="252"/>
    </location>
</feature>
<dbReference type="NCBIfam" id="TIGR02075">
    <property type="entry name" value="pyrH_bact"/>
    <property type="match status" value="1"/>
</dbReference>
<feature type="binding site" evidence="10">
    <location>
        <begin position="170"/>
        <end position="177"/>
    </location>
    <ligand>
        <name>UMP</name>
        <dbReference type="ChEBI" id="CHEBI:57865"/>
    </ligand>
</feature>
<keyword evidence="13" id="KW-1185">Reference proteome</keyword>
<dbReference type="PANTHER" id="PTHR42833">
    <property type="entry name" value="URIDYLATE KINASE"/>
    <property type="match status" value="1"/>
</dbReference>
<feature type="binding site" evidence="10">
    <location>
        <position position="89"/>
    </location>
    <ligand>
        <name>ATP</name>
        <dbReference type="ChEBI" id="CHEBI:30616"/>
    </ligand>
</feature>